<comment type="subcellular location">
    <subcellularLocation>
        <location evidence="1">Nucleus</location>
    </subcellularLocation>
</comment>
<dbReference type="SUPFAM" id="SSF160059">
    <property type="entry name" value="PriA/YqbF domain"/>
    <property type="match status" value="1"/>
</dbReference>
<dbReference type="AlphaFoldDB" id="A0AA39HKL4"/>
<dbReference type="Proteomes" id="UP001175271">
    <property type="component" value="Unassembled WGS sequence"/>
</dbReference>
<feature type="compositionally biased region" description="Basic and acidic residues" evidence="5">
    <location>
        <begin position="1"/>
        <end position="13"/>
    </location>
</feature>
<dbReference type="InterPro" id="IPR008591">
    <property type="entry name" value="GINS_Sld5"/>
</dbReference>
<proteinExistence type="predicted"/>
<evidence type="ECO:0000256" key="3">
    <source>
        <dbReference type="ARBA" id="ARBA00023242"/>
    </source>
</evidence>
<dbReference type="GO" id="GO:0000811">
    <property type="term" value="C:GINS complex"/>
    <property type="evidence" value="ECO:0007669"/>
    <property type="project" value="TreeGrafter"/>
</dbReference>
<dbReference type="CDD" id="cd11711">
    <property type="entry name" value="GINS_A_Sld5"/>
    <property type="match status" value="1"/>
</dbReference>
<keyword evidence="8" id="KW-1185">Reference proteome</keyword>
<keyword evidence="3" id="KW-0539">Nucleus</keyword>
<gene>
    <name evidence="7" type="ORF">QR680_018986</name>
</gene>
<dbReference type="PANTHER" id="PTHR21206:SF0">
    <property type="entry name" value="DNA REPLICATION COMPLEX GINS PROTEIN SLD5"/>
    <property type="match status" value="1"/>
</dbReference>
<evidence type="ECO:0000256" key="4">
    <source>
        <dbReference type="ARBA" id="ARBA00030869"/>
    </source>
</evidence>
<dbReference type="Gene3D" id="3.40.5.60">
    <property type="match status" value="1"/>
</dbReference>
<dbReference type="Pfam" id="PF05916">
    <property type="entry name" value="Sld5"/>
    <property type="match status" value="1"/>
</dbReference>
<keyword evidence="2" id="KW-0235">DNA replication</keyword>
<protein>
    <recommendedName>
        <fullName evidence="4">GINS complex subunit 4</fullName>
    </recommendedName>
</protein>
<evidence type="ECO:0000256" key="5">
    <source>
        <dbReference type="SAM" id="MobiDB-lite"/>
    </source>
</evidence>
<dbReference type="EMBL" id="JAUCMV010000004">
    <property type="protein sequence ID" value="KAK0407084.1"/>
    <property type="molecule type" value="Genomic_DNA"/>
</dbReference>
<dbReference type="InterPro" id="IPR036224">
    <property type="entry name" value="GINS_bundle-like_dom_sf"/>
</dbReference>
<dbReference type="SUPFAM" id="SSF158573">
    <property type="entry name" value="GINS helical bundle-like"/>
    <property type="match status" value="1"/>
</dbReference>
<comment type="caution">
    <text evidence="7">The sequence shown here is derived from an EMBL/GenBank/DDBJ whole genome shotgun (WGS) entry which is preliminary data.</text>
</comment>
<name>A0AA39HKL4_9BILA</name>
<dbReference type="InterPro" id="IPR021151">
    <property type="entry name" value="GINS_A"/>
</dbReference>
<evidence type="ECO:0000259" key="6">
    <source>
        <dbReference type="Pfam" id="PF05916"/>
    </source>
</evidence>
<dbReference type="Gene3D" id="1.20.58.1030">
    <property type="match status" value="1"/>
</dbReference>
<evidence type="ECO:0000256" key="1">
    <source>
        <dbReference type="ARBA" id="ARBA00004123"/>
    </source>
</evidence>
<feature type="domain" description="GINS subunit" evidence="6">
    <location>
        <begin position="94"/>
        <end position="176"/>
    </location>
</feature>
<dbReference type="GO" id="GO:0000727">
    <property type="term" value="P:double-strand break repair via break-induced replication"/>
    <property type="evidence" value="ECO:0007669"/>
    <property type="project" value="TreeGrafter"/>
</dbReference>
<sequence>MSDSLDSRERDLFDSATTGDSSAPTDRALVNLPPSGTESDEDDEEDAMTAAEVLKQMNEIWLNENASPTLLPHRDEIVQLLLGCIRDMEENFANNRDNPDFQLIINVHQLEVHRLTYIINDYLRKRLEKIDTYPEQIMLEDKARIESGCNPNKVLLSAEERTYVNKRLLADKEMMDRVFLNKLPEALRTLHAPGQDLSVERVFLQVNSEPVSGIAMPDMKEPDSEYLIDLEPRSRHLLPFLSVRDALEENKIYVMRGKMELRELPDEYCAKIHKCFAYQKDVDEIIGRLENVVQQNPAVRSAGAIEAKRRQNPFELLAGSVKHFRVTLTNEENKESLVSIESMLRRLAIYDREVQVKSRRAMPNMRRYTSSEMSLLRKGQKRVLQRLCWVDFFKYKERTSKTVVDIENAACAVEMCNMQIGMLKKYSEKLPEYKAAHQQEVIEFFGILMKNYRKVTMDIIVTLEALGVHAFLEDPSTTK</sequence>
<evidence type="ECO:0000256" key="2">
    <source>
        <dbReference type="ARBA" id="ARBA00022705"/>
    </source>
</evidence>
<evidence type="ECO:0000313" key="8">
    <source>
        <dbReference type="Proteomes" id="UP001175271"/>
    </source>
</evidence>
<organism evidence="7 8">
    <name type="scientific">Steinernema hermaphroditum</name>
    <dbReference type="NCBI Taxonomy" id="289476"/>
    <lineage>
        <taxon>Eukaryota</taxon>
        <taxon>Metazoa</taxon>
        <taxon>Ecdysozoa</taxon>
        <taxon>Nematoda</taxon>
        <taxon>Chromadorea</taxon>
        <taxon>Rhabditida</taxon>
        <taxon>Tylenchina</taxon>
        <taxon>Panagrolaimomorpha</taxon>
        <taxon>Strongyloidoidea</taxon>
        <taxon>Steinernematidae</taxon>
        <taxon>Steinernema</taxon>
    </lineage>
</organism>
<accession>A0AA39HKL4</accession>
<evidence type="ECO:0000313" key="7">
    <source>
        <dbReference type="EMBL" id="KAK0407084.1"/>
    </source>
</evidence>
<feature type="region of interest" description="Disordered" evidence="5">
    <location>
        <begin position="1"/>
        <end position="46"/>
    </location>
</feature>
<dbReference type="GO" id="GO:0006261">
    <property type="term" value="P:DNA-templated DNA replication"/>
    <property type="evidence" value="ECO:0007669"/>
    <property type="project" value="InterPro"/>
</dbReference>
<feature type="compositionally biased region" description="Polar residues" evidence="5">
    <location>
        <begin position="15"/>
        <end position="24"/>
    </location>
</feature>
<dbReference type="InterPro" id="IPR038749">
    <property type="entry name" value="Sld5_GINS_A"/>
</dbReference>
<dbReference type="PANTHER" id="PTHR21206">
    <property type="entry name" value="SLD5 PROTEIN"/>
    <property type="match status" value="1"/>
</dbReference>
<reference evidence="7" key="1">
    <citation type="submission" date="2023-06" db="EMBL/GenBank/DDBJ databases">
        <title>Genomic analysis of the entomopathogenic nematode Steinernema hermaphroditum.</title>
        <authorList>
            <person name="Schwarz E.M."/>
            <person name="Heppert J.K."/>
            <person name="Baniya A."/>
            <person name="Schwartz H.T."/>
            <person name="Tan C.-H."/>
            <person name="Antoshechkin I."/>
            <person name="Sternberg P.W."/>
            <person name="Goodrich-Blair H."/>
            <person name="Dillman A.R."/>
        </authorList>
    </citation>
    <scope>NUCLEOTIDE SEQUENCE</scope>
    <source>
        <strain evidence="7">PS9179</strain>
        <tissue evidence="7">Whole animal</tissue>
    </source>
</reference>